<feature type="chain" id="PRO_5025610458" description="Ig-like domain-containing protein" evidence="10">
    <location>
        <begin position="21"/>
        <end position="475"/>
    </location>
</feature>
<keyword evidence="6 9" id="KW-0472">Membrane</keyword>
<dbReference type="PANTHER" id="PTHR16675">
    <property type="entry name" value="MHC CLASS I-RELATED"/>
    <property type="match status" value="1"/>
</dbReference>
<dbReference type="InterPro" id="IPR037055">
    <property type="entry name" value="MHC_I-like_Ag-recog_sf"/>
</dbReference>
<comment type="caution">
    <text evidence="12">The sequence shown here is derived from an EMBL/GenBank/DDBJ whole genome shotgun (WGS) entry which is preliminary data.</text>
</comment>
<name>A0A6B0S4G6_9CETA</name>
<dbReference type="SUPFAM" id="SSF54452">
    <property type="entry name" value="MHC antigen-recognition domain"/>
    <property type="match status" value="1"/>
</dbReference>
<evidence type="ECO:0000256" key="8">
    <source>
        <dbReference type="RuleBase" id="RU004439"/>
    </source>
</evidence>
<dbReference type="InterPro" id="IPR011161">
    <property type="entry name" value="MHC_I-like_Ag-recog"/>
</dbReference>
<dbReference type="GO" id="GO:0042605">
    <property type="term" value="F:peptide antigen binding"/>
    <property type="evidence" value="ECO:0007669"/>
    <property type="project" value="TreeGrafter"/>
</dbReference>
<keyword evidence="13" id="KW-1185">Reference proteome</keyword>
<dbReference type="PROSITE" id="PS00290">
    <property type="entry name" value="IG_MHC"/>
    <property type="match status" value="1"/>
</dbReference>
<keyword evidence="7" id="KW-0325">Glycoprotein</keyword>
<dbReference type="InterPro" id="IPR036179">
    <property type="entry name" value="Ig-like_dom_sf"/>
</dbReference>
<dbReference type="InterPro" id="IPR011162">
    <property type="entry name" value="MHC_I/II-like_Ag-recog"/>
</dbReference>
<feature type="signal peptide" evidence="10">
    <location>
        <begin position="1"/>
        <end position="20"/>
    </location>
</feature>
<accession>A0A6B0S4G6</accession>
<dbReference type="InterPro" id="IPR013783">
    <property type="entry name" value="Ig-like_fold"/>
</dbReference>
<proteinExistence type="inferred from homology"/>
<dbReference type="CDD" id="cd07698">
    <property type="entry name" value="IgC1_MHC_I_alpha3"/>
    <property type="match status" value="1"/>
</dbReference>
<dbReference type="GO" id="GO:0042612">
    <property type="term" value="C:MHC class I protein complex"/>
    <property type="evidence" value="ECO:0007669"/>
    <property type="project" value="UniProtKB-KW"/>
</dbReference>
<comment type="subcellular location">
    <subcellularLocation>
        <location evidence="1">Membrane</location>
        <topology evidence="1">Single-pass membrane protein</topology>
    </subcellularLocation>
</comment>
<evidence type="ECO:0000256" key="5">
    <source>
        <dbReference type="ARBA" id="ARBA00022989"/>
    </source>
</evidence>
<dbReference type="Gene3D" id="2.60.40.10">
    <property type="entry name" value="Immunoglobulins"/>
    <property type="match status" value="1"/>
</dbReference>
<evidence type="ECO:0000256" key="7">
    <source>
        <dbReference type="ARBA" id="ARBA00023180"/>
    </source>
</evidence>
<evidence type="ECO:0000256" key="10">
    <source>
        <dbReference type="SAM" id="SignalP"/>
    </source>
</evidence>
<reference evidence="12" key="1">
    <citation type="submission" date="2019-10" db="EMBL/GenBank/DDBJ databases">
        <title>The sequence and de novo assembly of the wild yak genome.</title>
        <authorList>
            <person name="Liu Y."/>
        </authorList>
    </citation>
    <scope>NUCLEOTIDE SEQUENCE [LARGE SCALE GENOMIC DNA]</scope>
    <source>
        <strain evidence="12">WY2019</strain>
    </source>
</reference>
<evidence type="ECO:0000256" key="9">
    <source>
        <dbReference type="SAM" id="Phobius"/>
    </source>
</evidence>
<gene>
    <name evidence="12" type="ORF">E5288_WYG005242</name>
</gene>
<keyword evidence="10" id="KW-0732">Signal</keyword>
<dbReference type="PRINTS" id="PR01638">
    <property type="entry name" value="MHCCLASSI"/>
</dbReference>
<dbReference type="Gene3D" id="3.30.500.10">
    <property type="entry name" value="MHC class I-like antigen recognition-like"/>
    <property type="match status" value="1"/>
</dbReference>
<dbReference type="Pfam" id="PF07654">
    <property type="entry name" value="C1-set"/>
    <property type="match status" value="1"/>
</dbReference>
<dbReference type="SUPFAM" id="SSF48726">
    <property type="entry name" value="Immunoglobulin"/>
    <property type="match status" value="1"/>
</dbReference>
<comment type="similarity">
    <text evidence="8">Belongs to the MHC class I family.</text>
</comment>
<dbReference type="GO" id="GO:0005102">
    <property type="term" value="F:signaling receptor binding"/>
    <property type="evidence" value="ECO:0007669"/>
    <property type="project" value="TreeGrafter"/>
</dbReference>
<dbReference type="GO" id="GO:0006955">
    <property type="term" value="P:immune response"/>
    <property type="evidence" value="ECO:0007669"/>
    <property type="project" value="TreeGrafter"/>
</dbReference>
<dbReference type="Gene3D" id="3.80.10.10">
    <property type="entry name" value="Ribonuclease Inhibitor"/>
    <property type="match status" value="1"/>
</dbReference>
<dbReference type="GO" id="GO:0002476">
    <property type="term" value="P:antigen processing and presentation of endogenous peptide antigen via MHC class Ib"/>
    <property type="evidence" value="ECO:0007669"/>
    <property type="project" value="TreeGrafter"/>
</dbReference>
<evidence type="ECO:0000256" key="6">
    <source>
        <dbReference type="ARBA" id="ARBA00023136"/>
    </source>
</evidence>
<keyword evidence="4" id="KW-0391">Immunity</keyword>
<dbReference type="SMART" id="SM00407">
    <property type="entry name" value="IGc1"/>
    <property type="match status" value="1"/>
</dbReference>
<feature type="transmembrane region" description="Helical" evidence="9">
    <location>
        <begin position="310"/>
        <end position="331"/>
    </location>
</feature>
<dbReference type="InterPro" id="IPR050208">
    <property type="entry name" value="MHC_class-I_related"/>
</dbReference>
<dbReference type="PROSITE" id="PS50835">
    <property type="entry name" value="IG_LIKE"/>
    <property type="match status" value="1"/>
</dbReference>
<dbReference type="GO" id="GO:0009897">
    <property type="term" value="C:external side of plasma membrane"/>
    <property type="evidence" value="ECO:0007669"/>
    <property type="project" value="TreeGrafter"/>
</dbReference>
<dbReference type="GO" id="GO:0098553">
    <property type="term" value="C:lumenal side of endoplasmic reticulum membrane"/>
    <property type="evidence" value="ECO:0007669"/>
    <property type="project" value="UniProtKB-ARBA"/>
</dbReference>
<evidence type="ECO:0000313" key="12">
    <source>
        <dbReference type="EMBL" id="MXQ97398.1"/>
    </source>
</evidence>
<dbReference type="InterPro" id="IPR007110">
    <property type="entry name" value="Ig-like_dom"/>
</dbReference>
<keyword evidence="5 9" id="KW-1133">Transmembrane helix</keyword>
<evidence type="ECO:0000313" key="13">
    <source>
        <dbReference type="Proteomes" id="UP000322234"/>
    </source>
</evidence>
<protein>
    <recommendedName>
        <fullName evidence="11">Ig-like domain-containing protein</fullName>
    </recommendedName>
</protein>
<dbReference type="EMBL" id="VBQZ03000189">
    <property type="protein sequence ID" value="MXQ97398.1"/>
    <property type="molecule type" value="Genomic_DNA"/>
</dbReference>
<dbReference type="Pfam" id="PF00129">
    <property type="entry name" value="MHC_I"/>
    <property type="match status" value="1"/>
</dbReference>
<evidence type="ECO:0000256" key="1">
    <source>
        <dbReference type="ARBA" id="ARBA00004167"/>
    </source>
</evidence>
<evidence type="ECO:0000256" key="3">
    <source>
        <dbReference type="ARBA" id="ARBA00022692"/>
    </source>
</evidence>
<keyword evidence="2" id="KW-0490">MHC I</keyword>
<dbReference type="GO" id="GO:0005615">
    <property type="term" value="C:extracellular space"/>
    <property type="evidence" value="ECO:0007669"/>
    <property type="project" value="TreeGrafter"/>
</dbReference>
<dbReference type="InterPro" id="IPR003006">
    <property type="entry name" value="Ig/MHC_CS"/>
</dbReference>
<evidence type="ECO:0000259" key="11">
    <source>
        <dbReference type="PROSITE" id="PS50835"/>
    </source>
</evidence>
<feature type="domain" description="Ig-like" evidence="11">
    <location>
        <begin position="214"/>
        <end position="300"/>
    </location>
</feature>
<evidence type="ECO:0000256" key="2">
    <source>
        <dbReference type="ARBA" id="ARBA00022451"/>
    </source>
</evidence>
<dbReference type="AlphaFoldDB" id="A0A6B0S4G6"/>
<dbReference type="InterPro" id="IPR001039">
    <property type="entry name" value="MHC_I_a_a1/a2"/>
</dbReference>
<dbReference type="GO" id="GO:0002486">
    <property type="term" value="P:antigen processing and presentation of endogenous peptide antigen via MHC class I via ER pathway, TAP-independent"/>
    <property type="evidence" value="ECO:0007669"/>
    <property type="project" value="TreeGrafter"/>
</dbReference>
<dbReference type="SUPFAM" id="SSF52047">
    <property type="entry name" value="RNI-like"/>
    <property type="match status" value="1"/>
</dbReference>
<keyword evidence="3 9" id="KW-0812">Transmembrane</keyword>
<dbReference type="Proteomes" id="UP000322234">
    <property type="component" value="Unassembled WGS sequence"/>
</dbReference>
<sequence length="475" mass="53992">MLWGPVLLYFFLAYLPETQTRSHSLQYFYSVVSEPGPGVPSFMAFGFVDNQPFIRYDSEEMKAKSCVHWLREEPSYFDDETKIFTSRMKIFHLNLRNVQQYYNQTKEDGLNRALAQKQTSPHTLQFTYGCELLEDGRTTWHWQYGYDGEDYLSLHMDPLQYTAATFVAQYTKQKWEAGGNFIERDKNYLEKECILWLWRYLTFGGESLNRTEPPKTHMTHHRISDREVILRCWALGFYPAKISLTWQRNGEDQTQDMELVETRPSGDGTFQKWAALVVPSGEEQKYTCRVQHEGLQEPLTLRWEPLKTSVPITGIIVVLVLLVVTRAVIWIKKLSGYYHSTNGKNRTYFQTATPSLDFRQVLDCSPLGSNSALGSDALTDPKSETLKGPPVALSSTFQDTQCLKTLALSYNGLGATALAQALSSLPAHSLLHLKLSAVAASESDPGLMDPGQLPDLERLRLGYLKLSANHLGNVA</sequence>
<dbReference type="PANTHER" id="PTHR16675:SF250">
    <property type="entry name" value="HISTOCOMPATIBILITY 2, T REGION LOCUS 24"/>
    <property type="match status" value="1"/>
</dbReference>
<evidence type="ECO:0000256" key="4">
    <source>
        <dbReference type="ARBA" id="ARBA00022859"/>
    </source>
</evidence>
<dbReference type="GO" id="GO:0030670">
    <property type="term" value="C:phagocytic vesicle membrane"/>
    <property type="evidence" value="ECO:0007669"/>
    <property type="project" value="UniProtKB-ARBA"/>
</dbReference>
<dbReference type="InterPro" id="IPR003597">
    <property type="entry name" value="Ig_C1-set"/>
</dbReference>
<organism evidence="12 13">
    <name type="scientific">Bos mutus</name>
    <name type="common">wild yak</name>
    <dbReference type="NCBI Taxonomy" id="72004"/>
    <lineage>
        <taxon>Eukaryota</taxon>
        <taxon>Metazoa</taxon>
        <taxon>Chordata</taxon>
        <taxon>Craniata</taxon>
        <taxon>Vertebrata</taxon>
        <taxon>Euteleostomi</taxon>
        <taxon>Mammalia</taxon>
        <taxon>Eutheria</taxon>
        <taxon>Laurasiatheria</taxon>
        <taxon>Artiodactyla</taxon>
        <taxon>Ruminantia</taxon>
        <taxon>Pecora</taxon>
        <taxon>Bovidae</taxon>
        <taxon>Bovinae</taxon>
        <taxon>Bos</taxon>
    </lineage>
</organism>
<dbReference type="FunFam" id="3.30.500.10:FF:000001">
    <property type="entry name" value="H-2 class I histocompatibility antigen, alpha chain"/>
    <property type="match status" value="1"/>
</dbReference>
<dbReference type="GO" id="GO:0001916">
    <property type="term" value="P:positive regulation of T cell mediated cytotoxicity"/>
    <property type="evidence" value="ECO:0007669"/>
    <property type="project" value="TreeGrafter"/>
</dbReference>
<dbReference type="FunFam" id="2.60.40.10:FF:000014">
    <property type="entry name" value="H-2 class I histocompatibility antigen, alpha chain"/>
    <property type="match status" value="1"/>
</dbReference>
<dbReference type="InterPro" id="IPR032675">
    <property type="entry name" value="LRR_dom_sf"/>
</dbReference>